<dbReference type="Gene3D" id="3.30.70.100">
    <property type="match status" value="1"/>
</dbReference>
<dbReference type="SMART" id="SM00886">
    <property type="entry name" value="Dabb"/>
    <property type="match status" value="1"/>
</dbReference>
<dbReference type="InterPro" id="IPR013097">
    <property type="entry name" value="Dabb"/>
</dbReference>
<gene>
    <name evidence="2" type="ORF">O4213_02755</name>
</gene>
<evidence type="ECO:0000259" key="1">
    <source>
        <dbReference type="PROSITE" id="PS51502"/>
    </source>
</evidence>
<reference evidence="2" key="1">
    <citation type="submission" date="2022-12" db="EMBL/GenBank/DDBJ databases">
        <authorList>
            <person name="Krivoruchko A.V."/>
            <person name="Elkin A."/>
        </authorList>
    </citation>
    <scope>NUCLEOTIDE SEQUENCE</scope>
    <source>
        <strain evidence="2">IEGM 1388</strain>
    </source>
</reference>
<name>A0ABT4MPF0_GORRU</name>
<dbReference type="InterPro" id="IPR011008">
    <property type="entry name" value="Dimeric_a/b-barrel"/>
</dbReference>
<evidence type="ECO:0000313" key="2">
    <source>
        <dbReference type="EMBL" id="MCZ4548886.1"/>
    </source>
</evidence>
<feature type="domain" description="Stress-response A/B barrel" evidence="1">
    <location>
        <begin position="104"/>
        <end position="199"/>
    </location>
</feature>
<sequence>MYKVTSLIHTASTAPAETTSQLVGALRETAKSLNSVQALIEPTLPGVRNGGDILMHLQVEDAAHWRAIRASFDHILDGPAIDHVDEVEYVPGRSSHGSTATATVYRTLLLRVEDGTAPASIRRFEAELMRMPAFIETITAWRLSEVVATRGSTRYTHVWEQEFTDLDGLMGPYLAHPVHWAYVDKWFDPECPEIIVRDRVCHSFCKLEDTVIDVLVTEMTA</sequence>
<dbReference type="Proteomes" id="UP001067235">
    <property type="component" value="Unassembled WGS sequence"/>
</dbReference>
<keyword evidence="3" id="KW-1185">Reference proteome</keyword>
<comment type="caution">
    <text evidence="2">The sequence shown here is derived from an EMBL/GenBank/DDBJ whole genome shotgun (WGS) entry which is preliminary data.</text>
</comment>
<dbReference type="SUPFAM" id="SSF54909">
    <property type="entry name" value="Dimeric alpha+beta barrel"/>
    <property type="match status" value="1"/>
</dbReference>
<dbReference type="PROSITE" id="PS51502">
    <property type="entry name" value="S_R_A_B_BARREL"/>
    <property type="match status" value="1"/>
</dbReference>
<proteinExistence type="predicted"/>
<evidence type="ECO:0000313" key="3">
    <source>
        <dbReference type="Proteomes" id="UP001067235"/>
    </source>
</evidence>
<protein>
    <submittedName>
        <fullName evidence="2">Dabb family protein</fullName>
    </submittedName>
</protein>
<dbReference type="EMBL" id="JAPWIE010000001">
    <property type="protein sequence ID" value="MCZ4548886.1"/>
    <property type="molecule type" value="Genomic_DNA"/>
</dbReference>
<dbReference type="Pfam" id="PF07876">
    <property type="entry name" value="Dabb"/>
    <property type="match status" value="1"/>
</dbReference>
<dbReference type="RefSeq" id="WP_301569368.1">
    <property type="nucleotide sequence ID" value="NZ_JAPWIE010000001.1"/>
</dbReference>
<organism evidence="2 3">
    <name type="scientific">Gordonia rubripertincta</name>
    <name type="common">Rhodococcus corallinus</name>
    <dbReference type="NCBI Taxonomy" id="36822"/>
    <lineage>
        <taxon>Bacteria</taxon>
        <taxon>Bacillati</taxon>
        <taxon>Actinomycetota</taxon>
        <taxon>Actinomycetes</taxon>
        <taxon>Mycobacteriales</taxon>
        <taxon>Gordoniaceae</taxon>
        <taxon>Gordonia</taxon>
    </lineage>
</organism>
<accession>A0ABT4MPF0</accession>